<dbReference type="Gene3D" id="3.30.70.330">
    <property type="match status" value="1"/>
</dbReference>
<evidence type="ECO:0000313" key="5">
    <source>
        <dbReference type="EMBL" id="KAJ3980738.1"/>
    </source>
</evidence>
<gene>
    <name evidence="5" type="ORF">F5890DRAFT_649991</name>
</gene>
<evidence type="ECO:0000256" key="2">
    <source>
        <dbReference type="PROSITE-ProRule" id="PRU00176"/>
    </source>
</evidence>
<feature type="compositionally biased region" description="Basic residues" evidence="3">
    <location>
        <begin position="264"/>
        <end position="274"/>
    </location>
</feature>
<dbReference type="PANTHER" id="PTHR19965">
    <property type="entry name" value="RNA AND EXPORT FACTOR BINDING PROTEIN"/>
    <property type="match status" value="1"/>
</dbReference>
<organism evidence="5 6">
    <name type="scientific">Lentinula detonsa</name>
    <dbReference type="NCBI Taxonomy" id="2804962"/>
    <lineage>
        <taxon>Eukaryota</taxon>
        <taxon>Fungi</taxon>
        <taxon>Dikarya</taxon>
        <taxon>Basidiomycota</taxon>
        <taxon>Agaricomycotina</taxon>
        <taxon>Agaricomycetes</taxon>
        <taxon>Agaricomycetidae</taxon>
        <taxon>Agaricales</taxon>
        <taxon>Marasmiineae</taxon>
        <taxon>Omphalotaceae</taxon>
        <taxon>Lentinula</taxon>
    </lineage>
</organism>
<feature type="compositionally biased region" description="Gly residues" evidence="3">
    <location>
        <begin position="275"/>
        <end position="284"/>
    </location>
</feature>
<dbReference type="InterPro" id="IPR012677">
    <property type="entry name" value="Nucleotide-bd_a/b_plait_sf"/>
</dbReference>
<dbReference type="PANTHER" id="PTHR19965:SF35">
    <property type="entry name" value="RNA ANNEALING PROTEIN YRA1"/>
    <property type="match status" value="1"/>
</dbReference>
<accession>A0AA38PT15</accession>
<dbReference type="InterPro" id="IPR000504">
    <property type="entry name" value="RRM_dom"/>
</dbReference>
<dbReference type="GO" id="GO:0006406">
    <property type="term" value="P:mRNA export from nucleus"/>
    <property type="evidence" value="ECO:0007669"/>
    <property type="project" value="TreeGrafter"/>
</dbReference>
<proteinExistence type="predicted"/>
<dbReference type="InterPro" id="IPR051229">
    <property type="entry name" value="ALYREF_mRNA_export"/>
</dbReference>
<dbReference type="Pfam" id="PF00076">
    <property type="entry name" value="RRM_1"/>
    <property type="match status" value="1"/>
</dbReference>
<dbReference type="CDD" id="cd00590">
    <property type="entry name" value="RRM_SF"/>
    <property type="match status" value="1"/>
</dbReference>
<sequence>MASLLERMNVPNTGAGPVRSSKMGSTVRSNTPYARAPRGNVDSTWSHDLYSQHNSLSARLNLPASKPSLPPDASNGSKSLARKAFREVFALSPSSTSRSSRGGEELIIKGAGSSGNVVEVSGLADGTTPEDVSAIFKRCGDITQSKLVSKRNEEVRIRITFKNPASAAGAVKSFNGVPADGKTLSVAVVGATSAGTSLLGRFGKDGLGLVRQEGSVDILMDSDDAPSGSKMRSDALTSDPRAQILVAPPGADPKDYVQGPARGRGGRGRGRGGRRGGGGGGGGGRGRDRMDFT</sequence>
<dbReference type="SUPFAM" id="SSF54928">
    <property type="entry name" value="RNA-binding domain, RBD"/>
    <property type="match status" value="1"/>
</dbReference>
<evidence type="ECO:0000256" key="1">
    <source>
        <dbReference type="ARBA" id="ARBA00022884"/>
    </source>
</evidence>
<dbReference type="SMART" id="SM00360">
    <property type="entry name" value="RRM"/>
    <property type="match status" value="1"/>
</dbReference>
<dbReference type="GO" id="GO:0005634">
    <property type="term" value="C:nucleus"/>
    <property type="evidence" value="ECO:0007669"/>
    <property type="project" value="TreeGrafter"/>
</dbReference>
<evidence type="ECO:0000256" key="3">
    <source>
        <dbReference type="SAM" id="MobiDB-lite"/>
    </source>
</evidence>
<dbReference type="AlphaFoldDB" id="A0AA38PT15"/>
<keyword evidence="1 2" id="KW-0694">RNA-binding</keyword>
<name>A0AA38PT15_9AGAR</name>
<feature type="region of interest" description="Disordered" evidence="3">
    <location>
        <begin position="219"/>
        <end position="293"/>
    </location>
</feature>
<dbReference type="PROSITE" id="PS50102">
    <property type="entry name" value="RRM"/>
    <property type="match status" value="1"/>
</dbReference>
<dbReference type="InterPro" id="IPR035979">
    <property type="entry name" value="RBD_domain_sf"/>
</dbReference>
<feature type="domain" description="RRM" evidence="4">
    <location>
        <begin position="116"/>
        <end position="191"/>
    </location>
</feature>
<reference evidence="5" key="1">
    <citation type="submission" date="2022-08" db="EMBL/GenBank/DDBJ databases">
        <authorList>
            <consortium name="DOE Joint Genome Institute"/>
            <person name="Min B."/>
            <person name="Riley R."/>
            <person name="Sierra-Patev S."/>
            <person name="Naranjo-Ortiz M."/>
            <person name="Looney B."/>
            <person name="Konkel Z."/>
            <person name="Slot J.C."/>
            <person name="Sakamoto Y."/>
            <person name="Steenwyk J.L."/>
            <person name="Rokas A."/>
            <person name="Carro J."/>
            <person name="Camarero S."/>
            <person name="Ferreira P."/>
            <person name="Molpeceres G."/>
            <person name="Ruiz-Duenas F.J."/>
            <person name="Serrano A."/>
            <person name="Henrissat B."/>
            <person name="Drula E."/>
            <person name="Hughes K.W."/>
            <person name="Mata J.L."/>
            <person name="Ishikawa N.K."/>
            <person name="Vargas-Isla R."/>
            <person name="Ushijima S."/>
            <person name="Smith C.A."/>
            <person name="Ahrendt S."/>
            <person name="Andreopoulos W."/>
            <person name="He G."/>
            <person name="Labutti K."/>
            <person name="Lipzen A."/>
            <person name="Ng V."/>
            <person name="Sandor L."/>
            <person name="Barry K."/>
            <person name="Martinez A.T."/>
            <person name="Xiao Y."/>
            <person name="Gibbons J.G."/>
            <person name="Terashima K."/>
            <person name="Hibbett D.S."/>
            <person name="Grigoriev I.V."/>
        </authorList>
    </citation>
    <scope>NUCLEOTIDE SEQUENCE</scope>
    <source>
        <strain evidence="5">TFB7829</strain>
    </source>
</reference>
<dbReference type="Proteomes" id="UP001163850">
    <property type="component" value="Unassembled WGS sequence"/>
</dbReference>
<protein>
    <recommendedName>
        <fullName evidence="4">RRM domain-containing protein</fullName>
    </recommendedName>
</protein>
<dbReference type="EMBL" id="MU802162">
    <property type="protein sequence ID" value="KAJ3980738.1"/>
    <property type="molecule type" value="Genomic_DNA"/>
</dbReference>
<dbReference type="GO" id="GO:0003729">
    <property type="term" value="F:mRNA binding"/>
    <property type="evidence" value="ECO:0007669"/>
    <property type="project" value="TreeGrafter"/>
</dbReference>
<feature type="compositionally biased region" description="Polar residues" evidence="3">
    <location>
        <begin position="22"/>
        <end position="32"/>
    </location>
</feature>
<evidence type="ECO:0000313" key="6">
    <source>
        <dbReference type="Proteomes" id="UP001163850"/>
    </source>
</evidence>
<feature type="region of interest" description="Disordered" evidence="3">
    <location>
        <begin position="1"/>
        <end position="46"/>
    </location>
</feature>
<evidence type="ECO:0000259" key="4">
    <source>
        <dbReference type="PROSITE" id="PS50102"/>
    </source>
</evidence>
<comment type="caution">
    <text evidence="5">The sequence shown here is derived from an EMBL/GenBank/DDBJ whole genome shotgun (WGS) entry which is preliminary data.</text>
</comment>